<dbReference type="InterPro" id="IPR036047">
    <property type="entry name" value="F-box-like_dom_sf"/>
</dbReference>
<dbReference type="InterPro" id="IPR015943">
    <property type="entry name" value="WD40/YVTN_repeat-like_dom_sf"/>
</dbReference>
<feature type="domain" description="F-box" evidence="2">
    <location>
        <begin position="54"/>
        <end position="104"/>
    </location>
</feature>
<dbReference type="Gene3D" id="2.130.10.10">
    <property type="entry name" value="YVTN repeat-like/Quinoprotein amine dehydrogenase"/>
    <property type="match status" value="1"/>
</dbReference>
<dbReference type="Pfam" id="PF12937">
    <property type="entry name" value="F-box-like"/>
    <property type="match status" value="1"/>
</dbReference>
<evidence type="ECO:0000259" key="2">
    <source>
        <dbReference type="PROSITE" id="PS50181"/>
    </source>
</evidence>
<dbReference type="InterPro" id="IPR001810">
    <property type="entry name" value="F-box_dom"/>
</dbReference>
<dbReference type="SUPFAM" id="SSF69322">
    <property type="entry name" value="Tricorn protease domain 2"/>
    <property type="match status" value="1"/>
</dbReference>
<reference evidence="3 4" key="1">
    <citation type="journal article" date="2018" name="Mol. Biol. Evol.">
        <title>Analysis of the draft genome of the red seaweed Gracilariopsis chorda provides insights into genome size evolution in Rhodophyta.</title>
        <authorList>
            <person name="Lee J."/>
            <person name="Yang E.C."/>
            <person name="Graf L."/>
            <person name="Yang J.H."/>
            <person name="Qiu H."/>
            <person name="Zel Zion U."/>
            <person name="Chan C.X."/>
            <person name="Stephens T.G."/>
            <person name="Weber A.P.M."/>
            <person name="Boo G.H."/>
            <person name="Boo S.M."/>
            <person name="Kim K.M."/>
            <person name="Shin Y."/>
            <person name="Jung M."/>
            <person name="Lee S.J."/>
            <person name="Yim H.S."/>
            <person name="Lee J.H."/>
            <person name="Bhattacharya D."/>
            <person name="Yoon H.S."/>
        </authorList>
    </citation>
    <scope>NUCLEOTIDE SEQUENCE [LARGE SCALE GENOMIC DNA]</scope>
    <source>
        <strain evidence="3 4">SKKU-2015</strain>
        <tissue evidence="3">Whole body</tissue>
    </source>
</reference>
<dbReference type="PROSITE" id="PS50181">
    <property type="entry name" value="FBOX"/>
    <property type="match status" value="1"/>
</dbReference>
<keyword evidence="4" id="KW-1185">Reference proteome</keyword>
<name>A0A2V3J501_9FLOR</name>
<sequence length="567" mass="61865">MSRNNPDDAALATPCLHKRALSRMRPSSHSDQPQSPTTSPNPVTTASTTLPHPNTPLPSLPIQVWAHILSYLTSPNHLCSASLTTTHWYNEIISNHFDRVWRTVWDQHATISSNALLKIPWARLPSNWRHQVSASYNLERLSSPQSSARTLYIPPRYQRDGTVLPSDRLHCTPCNVDLEDVLGKALVAHAFASCAFVAFEHGIALVRRRTLSLRNNRQSCPSLYYERNSFVSGISILSLRAMPPNASLLALSGNGTLLCITVNPDKHRAISWRILDSFASENGAVLNVCASADNKYAVVGFLSGIVRVVDIAKGTRKHTLCMREGADIVVASRKWVVGSSSFQPIALSVWRISDGTCVHSFTHESPGWRNIITIAAIEPGNSDDHFIIWNGRDKLSVLDVERGTFLFSTDIKPRFRRQLRSAVEEAEHGAGSAQLGTCKMALSGDKRFAALATSNRVLIVRVASCLGDSTMHKQLDGARRALVAMSTDDRVVVTAEGNAFGRLGVQVSGKASLAESPRLQVWNAETQTLRSEIRLPSAASSLSVCADVITVICGSIGQALVVFAGKL</sequence>
<dbReference type="Proteomes" id="UP000247409">
    <property type="component" value="Unassembled WGS sequence"/>
</dbReference>
<evidence type="ECO:0000256" key="1">
    <source>
        <dbReference type="SAM" id="MobiDB-lite"/>
    </source>
</evidence>
<organism evidence="3 4">
    <name type="scientific">Gracilariopsis chorda</name>
    <dbReference type="NCBI Taxonomy" id="448386"/>
    <lineage>
        <taxon>Eukaryota</taxon>
        <taxon>Rhodophyta</taxon>
        <taxon>Florideophyceae</taxon>
        <taxon>Rhodymeniophycidae</taxon>
        <taxon>Gracilariales</taxon>
        <taxon>Gracilariaceae</taxon>
        <taxon>Gracilariopsis</taxon>
    </lineage>
</organism>
<gene>
    <name evidence="3" type="ORF">BWQ96_01215</name>
</gene>
<dbReference type="EMBL" id="NBIV01000009">
    <property type="protein sequence ID" value="PXF49077.1"/>
    <property type="molecule type" value="Genomic_DNA"/>
</dbReference>
<evidence type="ECO:0000313" key="3">
    <source>
        <dbReference type="EMBL" id="PXF49077.1"/>
    </source>
</evidence>
<protein>
    <recommendedName>
        <fullName evidence="2">F-box domain-containing protein</fullName>
    </recommendedName>
</protein>
<proteinExistence type="predicted"/>
<dbReference type="SUPFAM" id="SSF81383">
    <property type="entry name" value="F-box domain"/>
    <property type="match status" value="1"/>
</dbReference>
<feature type="compositionally biased region" description="Polar residues" evidence="1">
    <location>
        <begin position="25"/>
        <end position="52"/>
    </location>
</feature>
<comment type="caution">
    <text evidence="3">The sequence shown here is derived from an EMBL/GenBank/DDBJ whole genome shotgun (WGS) entry which is preliminary data.</text>
</comment>
<dbReference type="OrthoDB" id="5312at2759"/>
<dbReference type="AlphaFoldDB" id="A0A2V3J501"/>
<evidence type="ECO:0000313" key="4">
    <source>
        <dbReference type="Proteomes" id="UP000247409"/>
    </source>
</evidence>
<accession>A0A2V3J501</accession>
<dbReference type="Gene3D" id="1.20.1280.50">
    <property type="match status" value="1"/>
</dbReference>
<feature type="region of interest" description="Disordered" evidence="1">
    <location>
        <begin position="1"/>
        <end position="55"/>
    </location>
</feature>